<accession>A0A6M5Y4G0</accession>
<dbReference type="AlphaFoldDB" id="A0A6M5Y4G0"/>
<reference evidence="1 2" key="1">
    <citation type="submission" date="2020-05" db="EMBL/GenBank/DDBJ databases">
        <title>Genome sequencing of Spirosoma sp. TS118.</title>
        <authorList>
            <person name="Lee J.-H."/>
            <person name="Jeong S."/>
            <person name="Zhao L."/>
            <person name="Jung J.-H."/>
            <person name="Kim M.-K."/>
            <person name="Lim S."/>
        </authorList>
    </citation>
    <scope>NUCLEOTIDE SEQUENCE [LARGE SCALE GENOMIC DNA]</scope>
    <source>
        <strain evidence="1 2">TS118</strain>
    </source>
</reference>
<name>A0A6M5Y4G0_9BACT</name>
<sequence length="148" mass="16378">MGALRSIPARPDDSALQTDSISLYDRYSSIAYGVILQIIPQPEIAQQVLLDIFTTPFLKLVEGYPTTPTTTIIRMAREKALEAKSAMTPPAPAPFGLDSDTNDNLPKLVFDLAFRQGYTPDAIAERLQIPCSDVLKAIRTHLSSFRKR</sequence>
<dbReference type="RefSeq" id="WP_171737913.1">
    <property type="nucleotide sequence ID" value="NZ_CP053435.1"/>
</dbReference>
<dbReference type="KEGG" id="stae:HNV11_01170"/>
<keyword evidence="2" id="KW-1185">Reference proteome</keyword>
<evidence type="ECO:0000313" key="1">
    <source>
        <dbReference type="EMBL" id="QJW88081.1"/>
    </source>
</evidence>
<organism evidence="1 2">
    <name type="scientific">Spirosoma taeanense</name>
    <dbReference type="NCBI Taxonomy" id="2735870"/>
    <lineage>
        <taxon>Bacteria</taxon>
        <taxon>Pseudomonadati</taxon>
        <taxon>Bacteroidota</taxon>
        <taxon>Cytophagia</taxon>
        <taxon>Cytophagales</taxon>
        <taxon>Cytophagaceae</taxon>
        <taxon>Spirosoma</taxon>
    </lineage>
</organism>
<dbReference type="EMBL" id="CP053435">
    <property type="protein sequence ID" value="QJW88081.1"/>
    <property type="molecule type" value="Genomic_DNA"/>
</dbReference>
<gene>
    <name evidence="1" type="ORF">HNV11_01170</name>
</gene>
<evidence type="ECO:0008006" key="3">
    <source>
        <dbReference type="Google" id="ProtNLM"/>
    </source>
</evidence>
<proteinExistence type="predicted"/>
<protein>
    <recommendedName>
        <fullName evidence="3">Sigma-70 family RNA polymerase sigma factor</fullName>
    </recommendedName>
</protein>
<evidence type="ECO:0000313" key="2">
    <source>
        <dbReference type="Proteomes" id="UP000502756"/>
    </source>
</evidence>
<dbReference type="Proteomes" id="UP000502756">
    <property type="component" value="Chromosome"/>
</dbReference>